<dbReference type="InterPro" id="IPR001296">
    <property type="entry name" value="Glyco_trans_1"/>
</dbReference>
<dbReference type="InterPro" id="IPR050194">
    <property type="entry name" value="Glycosyltransferase_grp1"/>
</dbReference>
<reference evidence="3 4" key="1">
    <citation type="submission" date="2021-06" db="EMBL/GenBank/DDBJ databases">
        <title>Microbial metabolic specificity influences pelagic lipid remineralization.</title>
        <authorList>
            <person name="Behrendt L."/>
            <person name="Hunter J.E."/>
            <person name="Alcolombri U."/>
            <person name="Smriga S."/>
            <person name="Mincer T."/>
            <person name="Lowenstein D.P."/>
            <person name="Peaudecerf F.J."/>
            <person name="Fernandez V.I."/>
            <person name="Fredricks H."/>
            <person name="Almblad H."/>
            <person name="Harrison J.J."/>
            <person name="Stocker R."/>
            <person name="Van Mooy B.A.S."/>
        </authorList>
    </citation>
    <scope>NUCLEOTIDE SEQUENCE [LARGE SCALE GENOMIC DNA]</scope>
    <source>
        <strain evidence="3 4">A252</strain>
    </source>
</reference>
<name>A0ABX8J405_9GAMM</name>
<evidence type="ECO:0000313" key="4">
    <source>
        <dbReference type="Proteomes" id="UP000683436"/>
    </source>
</evidence>
<sequence>MKILLISNFFPPHFIGGAEIIAHRQALALQARGHEVRVLAGDNSRPQPGYPVLHETFDDMPVTRVALQPADFAPTGNNVAHPEVDDIFDALVDEWLPDVIHAHHLVGLSLGIIQRARARGIRVVLTLHDHWGFCIKSIRMTDERSLCVDSTGCSSCHASIHVGSQPLPQRMRQDYLRWQFSGVDRFISPSDYLADAYVATGFDAARMQVVANGIELDTYANVSRPAFEGRLRVLFIGYMGEHKGVPTLLRALARLPAGRLQVDFVGDGHLRIRYQDELRRLAPDLPQRFWGRLPNELIAERMAATHVFVLPSVCPENQPVTITEAMASGVPVVASRIGGIPELVADGVNGWLFEPGNDEDLARQLMTYLDQPALLDAHAEAGRTRIRDYAFNRQIDRLEQILGGQRPLPPPPAFPRIACFGVPTPSAWQHILQQVASVLPGQPQPEHQPCIVPAGWIQPHDASMLWVAGSTAGRQDEAVAMIQAYLLAGRPVLLDERCQALARRFEGQVLLARGAEGLSLSVPELLRRQG</sequence>
<dbReference type="Proteomes" id="UP000683436">
    <property type="component" value="Chromosome"/>
</dbReference>
<feature type="domain" description="Glycosyl transferase family 1" evidence="1">
    <location>
        <begin position="227"/>
        <end position="384"/>
    </location>
</feature>
<proteinExistence type="predicted"/>
<feature type="domain" description="Glycosyltransferase subfamily 4-like N-terminal" evidence="2">
    <location>
        <begin position="15"/>
        <end position="217"/>
    </location>
</feature>
<evidence type="ECO:0000313" key="3">
    <source>
        <dbReference type="EMBL" id="QWV18482.1"/>
    </source>
</evidence>
<evidence type="ECO:0000259" key="2">
    <source>
        <dbReference type="Pfam" id="PF13439"/>
    </source>
</evidence>
<accession>A0ABX8J405</accession>
<dbReference type="InterPro" id="IPR028098">
    <property type="entry name" value="Glyco_trans_4-like_N"/>
</dbReference>
<dbReference type="CDD" id="cd03823">
    <property type="entry name" value="GT4_ExpE7-like"/>
    <property type="match status" value="1"/>
</dbReference>
<dbReference type="PANTHER" id="PTHR45947:SF3">
    <property type="entry name" value="SULFOQUINOVOSYL TRANSFERASE SQD2"/>
    <property type="match status" value="1"/>
</dbReference>
<dbReference type="RefSeq" id="WP_216707091.1">
    <property type="nucleotide sequence ID" value="NZ_CP076683.1"/>
</dbReference>
<gene>
    <name evidence="3" type="ORF">KQ248_07410</name>
</gene>
<keyword evidence="4" id="KW-1185">Reference proteome</keyword>
<evidence type="ECO:0000259" key="1">
    <source>
        <dbReference type="Pfam" id="PF00534"/>
    </source>
</evidence>
<dbReference type="PANTHER" id="PTHR45947">
    <property type="entry name" value="SULFOQUINOVOSYL TRANSFERASE SQD2"/>
    <property type="match status" value="1"/>
</dbReference>
<protein>
    <submittedName>
        <fullName evidence="3">Glycosyltransferase family 4 protein</fullName>
    </submittedName>
</protein>
<dbReference type="EMBL" id="CP076683">
    <property type="protein sequence ID" value="QWV18482.1"/>
    <property type="molecule type" value="Genomic_DNA"/>
</dbReference>
<organism evidence="3 4">
    <name type="scientific">Stutzerimonas zhaodongensis</name>
    <dbReference type="NCBI Taxonomy" id="1176257"/>
    <lineage>
        <taxon>Bacteria</taxon>
        <taxon>Pseudomonadati</taxon>
        <taxon>Pseudomonadota</taxon>
        <taxon>Gammaproteobacteria</taxon>
        <taxon>Pseudomonadales</taxon>
        <taxon>Pseudomonadaceae</taxon>
        <taxon>Stutzerimonas</taxon>
    </lineage>
</organism>
<dbReference type="Pfam" id="PF00534">
    <property type="entry name" value="Glycos_transf_1"/>
    <property type="match status" value="1"/>
</dbReference>
<dbReference type="Pfam" id="PF13439">
    <property type="entry name" value="Glyco_transf_4"/>
    <property type="match status" value="1"/>
</dbReference>